<evidence type="ECO:0000256" key="1">
    <source>
        <dbReference type="SAM" id="Phobius"/>
    </source>
</evidence>
<dbReference type="InterPro" id="IPR029044">
    <property type="entry name" value="Nucleotide-diphossugar_trans"/>
</dbReference>
<dbReference type="SUPFAM" id="SSF53448">
    <property type="entry name" value="Nucleotide-diphospho-sugar transferases"/>
    <property type="match status" value="1"/>
</dbReference>
<proteinExistence type="predicted"/>
<dbReference type="eggNOG" id="COG1208">
    <property type="taxonomic scope" value="Bacteria"/>
</dbReference>
<dbReference type="AlphaFoldDB" id="B4SFP5"/>
<reference evidence="2 3" key="1">
    <citation type="submission" date="2008-06" db="EMBL/GenBank/DDBJ databases">
        <title>Complete sequence of Pelodictyon phaeoclathratiforme BU-1.</title>
        <authorList>
            <consortium name="US DOE Joint Genome Institute"/>
            <person name="Lucas S."/>
            <person name="Copeland A."/>
            <person name="Lapidus A."/>
            <person name="Glavina del Rio T."/>
            <person name="Dalin E."/>
            <person name="Tice H."/>
            <person name="Bruce D."/>
            <person name="Goodwin L."/>
            <person name="Pitluck S."/>
            <person name="Schmutz J."/>
            <person name="Larimer F."/>
            <person name="Land M."/>
            <person name="Hauser L."/>
            <person name="Kyrpides N."/>
            <person name="Mikhailova N."/>
            <person name="Liu Z."/>
            <person name="Li T."/>
            <person name="Zhao F."/>
            <person name="Overmann J."/>
            <person name="Bryant D.A."/>
            <person name="Richardson P."/>
        </authorList>
    </citation>
    <scope>NUCLEOTIDE SEQUENCE [LARGE SCALE GENOMIC DNA]</scope>
    <source>
        <strain evidence="3">DSM 5477 / BU-1</strain>
    </source>
</reference>
<keyword evidence="1" id="KW-0472">Membrane</keyword>
<gene>
    <name evidence="2" type="ordered locus">Ppha_1016</name>
</gene>
<evidence type="ECO:0000313" key="3">
    <source>
        <dbReference type="Proteomes" id="UP000002724"/>
    </source>
</evidence>
<organism evidence="2 3">
    <name type="scientific">Pelodictyon phaeoclathratiforme (strain DSM 5477 / BU-1)</name>
    <dbReference type="NCBI Taxonomy" id="324925"/>
    <lineage>
        <taxon>Bacteria</taxon>
        <taxon>Pseudomonadati</taxon>
        <taxon>Chlorobiota</taxon>
        <taxon>Chlorobiia</taxon>
        <taxon>Chlorobiales</taxon>
        <taxon>Chlorobiaceae</taxon>
        <taxon>Chlorobium/Pelodictyon group</taxon>
        <taxon>Pelodictyon</taxon>
    </lineage>
</organism>
<dbReference type="HOGENOM" id="CLU_622146_0_0_10"/>
<dbReference type="PANTHER" id="PTHR42883">
    <property type="entry name" value="GLUCOSE-1-PHOSPHATE THYMIDYLTRANSFERASE"/>
    <property type="match status" value="1"/>
</dbReference>
<keyword evidence="3" id="KW-1185">Reference proteome</keyword>
<accession>B4SFP5</accession>
<dbReference type="eggNOG" id="COG1209">
    <property type="taxonomic scope" value="Bacteria"/>
</dbReference>
<dbReference type="InterPro" id="IPR001451">
    <property type="entry name" value="Hexapep"/>
</dbReference>
<dbReference type="SUPFAM" id="SSF51161">
    <property type="entry name" value="Trimeric LpxA-like enzymes"/>
    <property type="match status" value="1"/>
</dbReference>
<dbReference type="PANTHER" id="PTHR42883:SF2">
    <property type="entry name" value="THYMIDYLYLTRANSFERASE"/>
    <property type="match status" value="1"/>
</dbReference>
<dbReference type="EMBL" id="CP001110">
    <property type="protein sequence ID" value="ACF43300.1"/>
    <property type="molecule type" value="Genomic_DNA"/>
</dbReference>
<dbReference type="Gene3D" id="2.160.10.10">
    <property type="entry name" value="Hexapeptide repeat proteins"/>
    <property type="match status" value="1"/>
</dbReference>
<dbReference type="Proteomes" id="UP000002724">
    <property type="component" value="Chromosome"/>
</dbReference>
<keyword evidence="1" id="KW-1133">Transmembrane helix</keyword>
<dbReference type="KEGG" id="pph:Ppha_1016"/>
<dbReference type="OrthoDB" id="593742at2"/>
<evidence type="ECO:0000313" key="2">
    <source>
        <dbReference type="EMBL" id="ACF43300.1"/>
    </source>
</evidence>
<dbReference type="Pfam" id="PF00132">
    <property type="entry name" value="Hexapep"/>
    <property type="match status" value="1"/>
</dbReference>
<keyword evidence="1" id="KW-0812">Transmembrane</keyword>
<name>B4SFP5_PELPB</name>
<sequence length="458" mass="51103">MKTLIVIREQEYAWLRDMLPGVHPLLVPVCNKPFIEFFIDFSIFTGSKAIRIISDGLLGEVERYCENGSRWGVEISYGSMQPADELPTVIDKNRRFCLEERVLIIKGFLFIHYDKKRDYTTLFASLPSGELLSCCHGSITLTGTVEPESSSADIPFSLTALDTVGKYYSLCMEILRSELTNYVIPGYSSEADCYIGRNVVIPKSAEIKKPVIIGNNVQLLANTVIDTNSVIGNNVIVDRESIISGSIVMDNTYIGEHLEVKNKIAAGNLLIDPESGTSIVMEDPHLLTGMTQSRAAGTLLRRMVHALAATFMILVLLWPYLLLRPVLGLQGKWKRVRETYYNDLPGKTVTLTKTTIDSDEPLGQLAKTLSLDRFTLLFRVLSGKLALIGYHPVPINPALRIIPNNTTGYTPAVFSYAEAEDWPEIGIDTEIVEHYYAVHGNPLKDIAMTQKALFNRNH</sequence>
<dbReference type="STRING" id="324925.Ppha_1016"/>
<dbReference type="RefSeq" id="WP_012507794.1">
    <property type="nucleotide sequence ID" value="NC_011060.1"/>
</dbReference>
<protein>
    <submittedName>
        <fullName evidence="2">Nucleoside-diphosphate-sugar pyrophosphorylase</fullName>
    </submittedName>
</protein>
<dbReference type="InterPro" id="IPR011004">
    <property type="entry name" value="Trimer_LpxA-like_sf"/>
</dbReference>
<feature type="transmembrane region" description="Helical" evidence="1">
    <location>
        <begin position="303"/>
        <end position="323"/>
    </location>
</feature>